<feature type="region of interest" description="Disordered" evidence="7">
    <location>
        <begin position="1687"/>
        <end position="1736"/>
    </location>
</feature>
<evidence type="ECO:0000256" key="5">
    <source>
        <dbReference type="ARBA" id="ARBA00023212"/>
    </source>
</evidence>
<dbReference type="GeneTree" id="ENSGT00730000110871"/>
<evidence type="ECO:0000256" key="4">
    <source>
        <dbReference type="ARBA" id="ARBA00023054"/>
    </source>
</evidence>
<name>A0AAY5KI82_ESOLU</name>
<dbReference type="Proteomes" id="UP000265140">
    <property type="component" value="Chromosome 10"/>
</dbReference>
<protein>
    <recommendedName>
        <fullName evidence="8">Pericentrin/AKAP-450 centrosomal targeting domain-containing protein</fullName>
    </recommendedName>
</protein>
<feature type="compositionally biased region" description="Basic and acidic residues" evidence="7">
    <location>
        <begin position="3438"/>
        <end position="3450"/>
    </location>
</feature>
<feature type="region of interest" description="Disordered" evidence="7">
    <location>
        <begin position="3407"/>
        <end position="3470"/>
    </location>
</feature>
<feature type="region of interest" description="Disordered" evidence="7">
    <location>
        <begin position="1766"/>
        <end position="1798"/>
    </location>
</feature>
<evidence type="ECO:0000256" key="2">
    <source>
        <dbReference type="ARBA" id="ARBA00022490"/>
    </source>
</evidence>
<feature type="region of interest" description="Disordered" evidence="7">
    <location>
        <begin position="2541"/>
        <end position="2565"/>
    </location>
</feature>
<dbReference type="Gene3D" id="1.10.287.1490">
    <property type="match status" value="1"/>
</dbReference>
<feature type="domain" description="Pericentrin/AKAP-450 centrosomal targeting" evidence="8">
    <location>
        <begin position="4350"/>
        <end position="4429"/>
    </location>
</feature>
<evidence type="ECO:0000256" key="1">
    <source>
        <dbReference type="ARBA" id="ARBA00004300"/>
    </source>
</evidence>
<keyword evidence="10" id="KW-1185">Reference proteome</keyword>
<organism evidence="9 10">
    <name type="scientific">Esox lucius</name>
    <name type="common">Northern pike</name>
    <dbReference type="NCBI Taxonomy" id="8010"/>
    <lineage>
        <taxon>Eukaryota</taxon>
        <taxon>Metazoa</taxon>
        <taxon>Chordata</taxon>
        <taxon>Craniata</taxon>
        <taxon>Vertebrata</taxon>
        <taxon>Euteleostomi</taxon>
        <taxon>Actinopterygii</taxon>
        <taxon>Neopterygii</taxon>
        <taxon>Teleostei</taxon>
        <taxon>Protacanthopterygii</taxon>
        <taxon>Esociformes</taxon>
        <taxon>Esocidae</taxon>
        <taxon>Esox</taxon>
    </lineage>
</organism>
<evidence type="ECO:0000259" key="8">
    <source>
        <dbReference type="Pfam" id="PF10495"/>
    </source>
</evidence>
<feature type="region of interest" description="Disordered" evidence="7">
    <location>
        <begin position="3954"/>
        <end position="3992"/>
    </location>
</feature>
<feature type="compositionally biased region" description="Polar residues" evidence="7">
    <location>
        <begin position="1292"/>
        <end position="1307"/>
    </location>
</feature>
<feature type="region of interest" description="Disordered" evidence="7">
    <location>
        <begin position="4435"/>
        <end position="4506"/>
    </location>
</feature>
<reference evidence="9 10" key="1">
    <citation type="submission" date="2020-02" db="EMBL/GenBank/DDBJ databases">
        <title>Esox lucius (northern pike) genome, fEsoLuc1, primary haplotype.</title>
        <authorList>
            <person name="Myers G."/>
            <person name="Karagic N."/>
            <person name="Meyer A."/>
            <person name="Pippel M."/>
            <person name="Reichard M."/>
            <person name="Winkler S."/>
            <person name="Tracey A."/>
            <person name="Sims Y."/>
            <person name="Howe K."/>
            <person name="Rhie A."/>
            <person name="Formenti G."/>
            <person name="Durbin R."/>
            <person name="Fedrigo O."/>
            <person name="Jarvis E.D."/>
        </authorList>
    </citation>
    <scope>NUCLEOTIDE SEQUENCE [LARGE SCALE GENOMIC DNA]</scope>
</reference>
<keyword evidence="5" id="KW-0206">Cytoskeleton</keyword>
<feature type="coiled-coil region" evidence="6">
    <location>
        <begin position="157"/>
        <end position="234"/>
    </location>
</feature>
<feature type="coiled-coil region" evidence="6">
    <location>
        <begin position="3282"/>
        <end position="3407"/>
    </location>
</feature>
<dbReference type="Gene3D" id="1.20.120.330">
    <property type="entry name" value="Nucleotidyltransferases domain 2"/>
    <property type="match status" value="1"/>
</dbReference>
<feature type="region of interest" description="Disordered" evidence="7">
    <location>
        <begin position="1127"/>
        <end position="1160"/>
    </location>
</feature>
<dbReference type="GO" id="GO:0060090">
    <property type="term" value="F:molecular adaptor activity"/>
    <property type="evidence" value="ECO:0007669"/>
    <property type="project" value="InterPro"/>
</dbReference>
<feature type="region of interest" description="Disordered" evidence="7">
    <location>
        <begin position="4094"/>
        <end position="4113"/>
    </location>
</feature>
<evidence type="ECO:0000256" key="3">
    <source>
        <dbReference type="ARBA" id="ARBA00022553"/>
    </source>
</evidence>
<feature type="compositionally biased region" description="Basic and acidic residues" evidence="7">
    <location>
        <begin position="2541"/>
        <end position="2553"/>
    </location>
</feature>
<evidence type="ECO:0000313" key="9">
    <source>
        <dbReference type="Ensembl" id="ENSELUP00000088446.1"/>
    </source>
</evidence>
<dbReference type="Pfam" id="PF10495">
    <property type="entry name" value="PACT_coil_coil"/>
    <property type="match status" value="1"/>
</dbReference>
<dbReference type="Ensembl" id="ENSELUT00000089412.1">
    <property type="protein sequence ID" value="ENSELUP00000088446.1"/>
    <property type="gene ID" value="ENSELUG00000014810.3"/>
</dbReference>
<dbReference type="GeneID" id="105012655"/>
<feature type="compositionally biased region" description="Basic and acidic residues" evidence="7">
    <location>
        <begin position="1257"/>
        <end position="1268"/>
    </location>
</feature>
<feature type="compositionally biased region" description="Basic and acidic residues" evidence="7">
    <location>
        <begin position="4471"/>
        <end position="4487"/>
    </location>
</feature>
<feature type="compositionally biased region" description="Low complexity" evidence="7">
    <location>
        <begin position="4099"/>
        <end position="4111"/>
    </location>
</feature>
<feature type="compositionally biased region" description="Basic and acidic residues" evidence="7">
    <location>
        <begin position="52"/>
        <end position="65"/>
    </location>
</feature>
<proteinExistence type="predicted"/>
<accession>A0AAY5KI82</accession>
<feature type="compositionally biased region" description="Low complexity" evidence="7">
    <location>
        <begin position="3407"/>
        <end position="3428"/>
    </location>
</feature>
<feature type="coiled-coil region" evidence="6">
    <location>
        <begin position="263"/>
        <end position="350"/>
    </location>
</feature>
<feature type="compositionally biased region" description="Basic and acidic residues" evidence="7">
    <location>
        <begin position="16"/>
        <end position="31"/>
    </location>
</feature>
<feature type="compositionally biased region" description="Polar residues" evidence="7">
    <location>
        <begin position="4489"/>
        <end position="4498"/>
    </location>
</feature>
<feature type="coiled-coil region" evidence="6">
    <location>
        <begin position="945"/>
        <end position="1036"/>
    </location>
</feature>
<evidence type="ECO:0000256" key="7">
    <source>
        <dbReference type="SAM" id="MobiDB-lite"/>
    </source>
</evidence>
<sequence length="4554" mass="519266">MEDEERQKKLKAGKAKLAEYRQRKANADGQKKQKKKKKRREADDDPDGGGTGKEDAEQELDKSVEEESGSGGGVGGGGGEPVPSTTEFGFARTLRSGETVRHDQTYTIEPDSEVSTTAEDYSSEVNGCHEMTEMETCKEFIWEEVDPVQKEVRSGRVEVMEEELAAKTLALEELSRELEEIRAAFGTDGVQQLQDFEAALKQRDGIITQLTANLQQSRKEKDEVMREFLEMTEQSQKLHIQFQQLQAGETLRNTSHSSTAQDLLQAKQQLVQYQQLLEEMNNQVRGHQERSEEQLQRISQLQHRLDEAEMGGRSTGESFAQRLNEKDLLIAEQERIVKAHEHSLAQLREELAHVGRGAGETFAQTVNEKDLLISTQTAIIMEHERTLNMLKVELAQVGRMTEEAFAQKLNEKALLIAEQERVMSERDSSLHQIKEELTASEKRFNNLNLQMTAKAQELESCKNDLDNCKRDLEFFKGELDKSRVELESHKGELDSCRVELEGSKGELDSCRVELEGSKGELDSCRVELEGSKDELEACRSELSVSRQKERMSSNEIQQLMGIVEDLQKRCHQGSLSESETLQRMEEDSVHRLDHLRAELDEMYGEQIVQMKQELRLQHSAVLEQLTKQHHEELDLLRAQKSSTSPKVVIELKGKIAELQQRLQEAQMLYEKGRQELTLVAQEKLSLEGQVNDLLQDLHSARFQMEQASQNFAVYESHQGELQRLQETVDSLKAQLVAAAEVAEDIEAKHESETTNYKIKLEMMEREKDAVLDRMAESQEAELERLRTHLLFSHEEELIALRENLQRESQLNAENLLNEASIRHGRALEELRNGYEEDRDELLHQIDALKDDLKMALHSSKAEELLVQLKELQVEAEELRKGGEERVRLEMEIQTLLKKNELLENKSNENEKAWENKWTEQEYENKVLIETNSAMKDEVASKMEKIMSLTIEKEQKQRQVKELQDQIEMQRNTFSFAEKNFEVNYQELKEEYTCLVEVKAQLEDRNLKDTLVYESKLANLQSQIQELMENKETSKMQDKSVDTCSALLEKDTTEQMEKLKVALIEKEELAVRLSKVTEQLTVTEGELDELEGELRQVKRENKGIITVNETMEEELERLQETLKERKGEMELQRQGEEGGEASQSQAKLQQGGLPDQSVAPACTIDNPHVQIESLKGEVDALRSTLRVAEMELDRLRHTPEAQHQSQTLALSAAPSLVSTVGEGPVERSSAVKPLASGSDRRKTQQRRGKKKRQTSAQSKEKIETEEVTNRNKKSGGATAAAERDEQALMESPVPSSSKQRTSEENTTGGFHAHTQAEGVGKQGKTVDGMARQTNLVATREMQDGDCQAKEHLECRLQLEAQRISLSQIHAAQLELLCEQTEEAVCLKEGKDDIKSSKYQNVVQVVSDECEQIILSFAKVFGEEFLQCLHHTDVKDWEIQCSEKEESKDPSAVLQDAKETYRDLRQLKERIEQEHSRLVHLQALLKADVIKFVEMQQAYDNLKLSSEEEIASLRRHMDSAVVSPHNIKDLRETTSHSASSHDTEDIQKLSADVQQQQVQLQESHMQEVERLRAYYQQQAKETEERYATELSVLQQRLLEVTAAQFRFSPADAGQLDARTGEEDEAGLKWVVDDAFLEGVDAELYGPARSMGLTGQLQTLRRALYQKYLQEVASLKEQHRAELVLLREEKEKENKEEEGKEEVGSQAKQDPEVINGGVRSIQEPSPGGQGGQDRRTQERVEEEIAKVIVQMSVEFAQQSELARIAKLARETTSAVQTQSEEGEEGMEEEQPTPRSSLTKEISLEEVQQMFNEEKERLERELDERTTELRRIKKQLLRGLSGFEQMGFSSDGDGETERKESEMKERTELKSQVSQTEKRTGEQEEGREGHQEVRRKMGGLSLGGTDGSSCPDHQVITTERNLLRKANESLRQVLSDVLKTTAAAEETIGCHVEGLLGPPSSSRRPAWQRTESEPFRPASGPAGDASTGGSCQGSETGVDDVSLWSGETETDEGLEISQLGTTDSHSLLPGAELQLENEEYLMNISSRLQAAVEKLLVAITETTNQLEHARVTQTELMRESFRYNQEIGDLLRRQEELQDRLAEEGRAREQLALELHRAEGLIDGYTGERAALEDKVRQKEELQQSLELELQVTSSRLHELEQERLQIQEEREILSRQQEAMREHAGPRELRLVEAAVVAAPEADLLEETEKLMAEKVEVQRQAEKESLDLLHQVKTLEAELEEQVNRVIELENARKTESGDLLQQIQALEKQLDKNRRFLDEQAIDREHERDVFQQEIFKLEQQLKASQKQQPGSEQRSREVEQLNEQLREKADWCSELLLASEQLQREVFERDEEIDKLEGRIRELEQALLASTKAVEDKRQHVSVSDPDDSILKAQLQTEREALDRKEKEICNLEEQLEQFREELENKSEEVQQLHMQLEIQRKALSTQQQDLETKDRLLQVMEEKDREIALLNEQMAKLQHTETSPDNQEIDRKEELLRELESQMDCMRSEQQRLKRNSEEELEQLNAVIDKLQEELANIERKHSSETDEELKGQLESQFGGPSQEEYDEIRQKMDLATKELNAIKGEHGSLLEKYRHLESQLESQVGRPSKEEYDEMRQKMDLATKELNAIKGEHGSFLEKYRHLERQLESQVGRPSKEEYDDIRQKLDVATKELNAIKGEHGSLLEKYRHLESQLESQVGRPSKEEFDEMRQKMDLATKELNAIKGEHGSLLEKYRHLESQLESQVGRPSKEEYDEMRQKMDVATKELNAIEGEHCSLLEKCRHLESQLESQVGHPRKEEYEEIRQKLDVATKELNAIKGEHGSLLEKYRHLESQLESQVGRPSNEEYDEMRQKMDVATKELNAIKGEHGSLLEKYRHLESQLETQVGHPSKEEYDEMRQKMDLATKELNAIKGEHGSLLEKCRHLESQLESQVGRPSKDEYDEMRQKLDLATKELNTIKAEHCSLLDRYRHLQESRLALVECEKEQSDNAAMELQDALREKTAAFVVVQAQVQALEQSATSKVEELSLHIQELEACVKEKDTELTNCRFLVERAQEDADELQRKVQNLEDKLRDSVAAVLVSQAQLGAVQHESHQSHESKIQRTKESGHQDPLVEIEVLDFGLKEMSQLAGVQRAKHGSTGKVVLLTEKLRELEVGLSGMQKDQELQKQLLSSSEEEVVEYEQRLVVLMDLLNQMRASKPGGQQRLFTPAEISRDNDSAVSEILKELQEARDETSSTMEQLNNYREISSELQLKLKAKEVIIVKLQEDIQRVSVGGEERVSELQLKLKEVKEEAAATKEELNSYRERCDKLQELLQEREMTIAHLKGELYQVQASSEGDRSSASNLLQELQEVRDEAAAAKELLNCFRECSEKLQNDLQVRDLSIAQLQEELQQLRVALAKTAESTSAQSPVSPASPSPQLQQQAPPSHPKKKGGKPQDYRQGAKEKMLAASNQTSFDKSSSQTSGFNASQHLHCADAGTQTEMVTYQMSGHARRLDTRSVSEDEDVEEMIEEYQEKIVQMQELHAAEILDMEARHIAESEALKREAHMLEEECKVLKTIIEKLQHSHEVVSRPERPTGLHFKDGYTSDSSSDWSQRTGCDLPNLQQEFRTTPEGARKESDDALPDRIKNLLREVHQEGMQVLSLSELPIPEGQADTAGPLHHAQGWPNEREALLATVESLKALIGQMQTHSRETQTSDWRGELLGAVQQVFVRERSVLKRALYTELDQLDTTDAIIHLNELEHRLAEQDAHHRDAMGILQAADRNSLLTEVRQLRDQLEDVQAQEPDREARSIQGVQGTHTLQQADRVQLEEMKAELAQTKLELETTLKTQHKHLKELDTLRTEVSKKAAEMDTLTDRLAEEQKKAREQQWTFEKEKCKSDRKTELEREELEDLKLALEEEQGRVAQLTITLNQERQSISQLSLRSEQELSRLQTQASQLQVQLESERARAQELSSALGREKELRQHSSSREGGHEEEGAERGADKLDGRMRSSEALLEELQRELDEKHSQVVHLLNEVEAQKLAVVQREEELTAAAQGSREDREALQEAQGELEDLREQLRESVERLEREVQRGRWLEQEKERLQEGMARLGEGPQQQPDSQNQGQPTDRTRDWVLQQKPNDTLTVPTHTASPLQASGTGNIALLHEHKHSDKVLAKLQIIAARTRSLVSQDPGRLTTEVDAEGLSWLQTNVDEVITMLQQSPVLPTAPEGVALLAGGQSSSLTERLLRQNAELTGFVSRLTEEKNDLRNQVLRLEDELRRYRQAGLGSGDSSNRRGALDQQQEAAGALFTSEREAWTRERSRLEKGLRLAQAEVTHLRGEIRTESLRDMTGREGDNAPLKRMYGRYLRSESFRKALIYQKKYLLLLLGGFQECEEATLSLIARMGGRPARCSLESPGRRGLTRFRSAVRVSIALSRMHFLVKRWHKATGMSSTTSGNMNRNGLGQSPGNEVRTDSPYLHPGSVEVYGERRGASRGRTGRDSPRSALSSVQHRFNTAGDPGPMTCSHLQNYDPDRALTDYISRLEALQRRLGSVQSGTSSYAQLHFGIRR</sequence>
<evidence type="ECO:0000256" key="6">
    <source>
        <dbReference type="SAM" id="Coils"/>
    </source>
</evidence>
<reference evidence="9" key="3">
    <citation type="submission" date="2025-09" db="UniProtKB">
        <authorList>
            <consortium name="Ensembl"/>
        </authorList>
    </citation>
    <scope>IDENTIFICATION</scope>
</reference>
<dbReference type="GO" id="GO:0005737">
    <property type="term" value="C:cytoplasm"/>
    <property type="evidence" value="ECO:0007669"/>
    <property type="project" value="UniProtKB-ARBA"/>
</dbReference>
<feature type="coiled-coil region" evidence="6">
    <location>
        <begin position="3506"/>
        <end position="3569"/>
    </location>
</feature>
<feature type="compositionally biased region" description="Gly residues" evidence="7">
    <location>
        <begin position="69"/>
        <end position="80"/>
    </location>
</feature>
<feature type="region of interest" description="Disordered" evidence="7">
    <location>
        <begin position="1"/>
        <end position="122"/>
    </location>
</feature>
<feature type="coiled-coil region" evidence="6">
    <location>
        <begin position="1170"/>
        <end position="1197"/>
    </location>
</feature>
<feature type="compositionally biased region" description="Basic and acidic residues" evidence="7">
    <location>
        <begin position="1851"/>
        <end position="1865"/>
    </location>
</feature>
<feature type="compositionally biased region" description="Basic and acidic residues" evidence="7">
    <location>
        <begin position="1687"/>
        <end position="1700"/>
    </location>
</feature>
<dbReference type="PANTHER" id="PTHR44981">
    <property type="entry name" value="PERICENTRIN-LIKE PROTEIN, ISOFORM F"/>
    <property type="match status" value="1"/>
</dbReference>
<feature type="coiled-coil region" evidence="6">
    <location>
        <begin position="1452"/>
        <end position="1482"/>
    </location>
</feature>
<gene>
    <name evidence="9" type="primary">AKAP9</name>
</gene>
<feature type="region of interest" description="Disordered" evidence="7">
    <location>
        <begin position="4269"/>
        <end position="4288"/>
    </location>
</feature>
<dbReference type="PANTHER" id="PTHR44981:SF1">
    <property type="entry name" value="A-KINASE ANCHOR PROTEIN 9"/>
    <property type="match status" value="1"/>
</dbReference>
<feature type="coiled-coil region" evidence="6">
    <location>
        <begin position="2943"/>
        <end position="3002"/>
    </location>
</feature>
<keyword evidence="3" id="KW-0597">Phosphoprotein</keyword>
<feature type="compositionally biased region" description="Basic and acidic residues" evidence="7">
    <location>
        <begin position="3962"/>
        <end position="3992"/>
    </location>
</feature>
<feature type="compositionally biased region" description="Acidic residues" evidence="7">
    <location>
        <begin position="1777"/>
        <end position="1787"/>
    </location>
</feature>
<dbReference type="RefSeq" id="XP_028978658.2">
    <property type="nucleotide sequence ID" value="XM_029122825.2"/>
</dbReference>
<feature type="region of interest" description="Disordered" evidence="7">
    <location>
        <begin position="1218"/>
        <end position="1324"/>
    </location>
</feature>
<feature type="region of interest" description="Disordered" evidence="7">
    <location>
        <begin position="2301"/>
        <end position="2320"/>
    </location>
</feature>
<keyword evidence="2" id="KW-0963">Cytoplasm</keyword>
<feature type="region of interest" description="Disordered" evidence="7">
    <location>
        <begin position="1949"/>
        <end position="1996"/>
    </location>
</feature>
<feature type="compositionally biased region" description="Polar residues" evidence="7">
    <location>
        <begin position="2301"/>
        <end position="2312"/>
    </location>
</feature>
<feature type="compositionally biased region" description="Polar residues" evidence="7">
    <location>
        <begin position="4435"/>
        <end position="4453"/>
    </location>
</feature>
<feature type="coiled-coil region" evidence="6">
    <location>
        <begin position="831"/>
        <end position="912"/>
    </location>
</feature>
<feature type="coiled-coil region" evidence="6">
    <location>
        <begin position="3046"/>
        <end position="3080"/>
    </location>
</feature>
<reference evidence="9" key="2">
    <citation type="submission" date="2025-08" db="UniProtKB">
        <authorList>
            <consortium name="Ensembl"/>
        </authorList>
    </citation>
    <scope>IDENTIFICATION</scope>
</reference>
<keyword evidence="4 6" id="KW-0175">Coiled coil</keyword>
<feature type="coiled-coil region" evidence="6">
    <location>
        <begin position="430"/>
        <end position="485"/>
    </location>
</feature>
<feature type="compositionally biased region" description="Polar residues" evidence="7">
    <location>
        <begin position="113"/>
        <end position="122"/>
    </location>
</feature>
<comment type="subcellular location">
    <subcellularLocation>
        <location evidence="1">Cytoplasm</location>
        <location evidence="1">Cytoskeleton</location>
        <location evidence="1">Microtubule organizing center</location>
        <location evidence="1">Centrosome</location>
    </subcellularLocation>
</comment>
<dbReference type="InterPro" id="IPR028745">
    <property type="entry name" value="AKAP9/Pericentrin"/>
</dbReference>
<feature type="region of interest" description="Disordered" evidence="7">
    <location>
        <begin position="1839"/>
        <end position="1909"/>
    </location>
</feature>
<dbReference type="GO" id="GO:0005813">
    <property type="term" value="C:centrosome"/>
    <property type="evidence" value="ECO:0007669"/>
    <property type="project" value="UniProtKB-SubCell"/>
</dbReference>
<feature type="compositionally biased region" description="Basic residues" evidence="7">
    <location>
        <begin position="1242"/>
        <end position="1252"/>
    </location>
</feature>
<dbReference type="GO" id="GO:0007165">
    <property type="term" value="P:signal transduction"/>
    <property type="evidence" value="ECO:0007669"/>
    <property type="project" value="InterPro"/>
</dbReference>
<feature type="coiled-coil region" evidence="6">
    <location>
        <begin position="4242"/>
        <end position="4269"/>
    </location>
</feature>
<evidence type="ECO:0000313" key="10">
    <source>
        <dbReference type="Proteomes" id="UP000265140"/>
    </source>
</evidence>
<feature type="compositionally biased region" description="Polar residues" evidence="7">
    <location>
        <begin position="3453"/>
        <end position="3470"/>
    </location>
</feature>
<feature type="compositionally biased region" description="Basic and acidic residues" evidence="7">
    <location>
        <begin position="1872"/>
        <end position="1891"/>
    </location>
</feature>
<feature type="compositionally biased region" description="Polar residues" evidence="7">
    <location>
        <begin position="1767"/>
        <end position="1776"/>
    </location>
</feature>
<dbReference type="InterPro" id="IPR019528">
    <property type="entry name" value="PACT_domain"/>
</dbReference>
<feature type="coiled-coil region" evidence="6">
    <location>
        <begin position="648"/>
        <end position="780"/>
    </location>
</feature>